<dbReference type="EMBL" id="JAUQSZ010000001">
    <property type="protein sequence ID" value="MDO7840789.1"/>
    <property type="molecule type" value="Genomic_DNA"/>
</dbReference>
<dbReference type="InterPro" id="IPR036388">
    <property type="entry name" value="WH-like_DNA-bd_sf"/>
</dbReference>
<dbReference type="SUPFAM" id="SSF46785">
    <property type="entry name" value="Winged helix' DNA-binding domain"/>
    <property type="match status" value="1"/>
</dbReference>
<name>A0ABT8ZTA0_9SPHN</name>
<gene>
    <name evidence="2" type="ORF">Q5H94_00480</name>
</gene>
<dbReference type="InterPro" id="IPR000835">
    <property type="entry name" value="HTH_MarR-typ"/>
</dbReference>
<dbReference type="SMART" id="SM00347">
    <property type="entry name" value="HTH_MARR"/>
    <property type="match status" value="1"/>
</dbReference>
<dbReference type="PANTHER" id="PTHR33164">
    <property type="entry name" value="TRANSCRIPTIONAL REGULATOR, MARR FAMILY"/>
    <property type="match status" value="1"/>
</dbReference>
<evidence type="ECO:0000259" key="1">
    <source>
        <dbReference type="PROSITE" id="PS50995"/>
    </source>
</evidence>
<dbReference type="PANTHER" id="PTHR33164:SF57">
    <property type="entry name" value="MARR-FAMILY TRANSCRIPTIONAL REGULATOR"/>
    <property type="match status" value="1"/>
</dbReference>
<feature type="domain" description="HTH marR-type" evidence="1">
    <location>
        <begin position="1"/>
        <end position="120"/>
    </location>
</feature>
<protein>
    <submittedName>
        <fullName evidence="2">MarR family transcriptional regulator</fullName>
    </submittedName>
</protein>
<evidence type="ECO:0000313" key="2">
    <source>
        <dbReference type="EMBL" id="MDO7840789.1"/>
    </source>
</evidence>
<dbReference type="PROSITE" id="PS50995">
    <property type="entry name" value="HTH_MARR_2"/>
    <property type="match status" value="1"/>
</dbReference>
<keyword evidence="3" id="KW-1185">Reference proteome</keyword>
<evidence type="ECO:0000313" key="3">
    <source>
        <dbReference type="Proteomes" id="UP001176468"/>
    </source>
</evidence>
<dbReference type="InterPro" id="IPR039422">
    <property type="entry name" value="MarR/SlyA-like"/>
</dbReference>
<organism evidence="2 3">
    <name type="scientific">Sphingomonas immobilis</name>
    <dbReference type="NCBI Taxonomy" id="3063997"/>
    <lineage>
        <taxon>Bacteria</taxon>
        <taxon>Pseudomonadati</taxon>
        <taxon>Pseudomonadota</taxon>
        <taxon>Alphaproteobacteria</taxon>
        <taxon>Sphingomonadales</taxon>
        <taxon>Sphingomonadaceae</taxon>
        <taxon>Sphingomonas</taxon>
    </lineage>
</organism>
<comment type="caution">
    <text evidence="2">The sequence shown here is derived from an EMBL/GenBank/DDBJ whole genome shotgun (WGS) entry which is preliminary data.</text>
</comment>
<accession>A0ABT8ZTA0</accession>
<reference evidence="2" key="1">
    <citation type="submission" date="2023-07" db="EMBL/GenBank/DDBJ databases">
        <authorList>
            <person name="Kim M.K."/>
        </authorList>
    </citation>
    <scope>NUCLEOTIDE SEQUENCE</scope>
    <source>
        <strain evidence="2">CA1-15</strain>
    </source>
</reference>
<dbReference type="Proteomes" id="UP001176468">
    <property type="component" value="Unassembled WGS sequence"/>
</dbReference>
<dbReference type="Gene3D" id="1.10.10.10">
    <property type="entry name" value="Winged helix-like DNA-binding domain superfamily/Winged helix DNA-binding domain"/>
    <property type="match status" value="1"/>
</dbReference>
<dbReference type="RefSeq" id="WP_304559735.1">
    <property type="nucleotide sequence ID" value="NZ_JAUQSZ010000001.1"/>
</dbReference>
<dbReference type="Pfam" id="PF12802">
    <property type="entry name" value="MarR_2"/>
    <property type="match status" value="1"/>
</dbReference>
<sequence>MSRTLARRYRQRHGLRRPEWRVMHILHEGGVMTTQQVIERTSLDRLRVSRAAIKLEDRGLIARVTRPDDARGHLMQLTPRGQGMVAEILPEARDFQRYLREILTEQEWQGLDGALTKLTAALSPEDGAADDDD</sequence>
<proteinExistence type="predicted"/>
<dbReference type="InterPro" id="IPR036390">
    <property type="entry name" value="WH_DNA-bd_sf"/>
</dbReference>